<organism evidence="1 2">
    <name type="scientific">Cohnella rhizosphaerae</name>
    <dbReference type="NCBI Taxonomy" id="1457232"/>
    <lineage>
        <taxon>Bacteria</taxon>
        <taxon>Bacillati</taxon>
        <taxon>Bacillota</taxon>
        <taxon>Bacilli</taxon>
        <taxon>Bacillales</taxon>
        <taxon>Paenibacillaceae</taxon>
        <taxon>Cohnella</taxon>
    </lineage>
</organism>
<evidence type="ECO:0000313" key="2">
    <source>
        <dbReference type="Proteomes" id="UP001153404"/>
    </source>
</evidence>
<dbReference type="Proteomes" id="UP001153404">
    <property type="component" value="Unassembled WGS sequence"/>
</dbReference>
<proteinExistence type="predicted"/>
<name>A0A9X4KPS6_9BACL</name>
<reference evidence="1" key="1">
    <citation type="submission" date="2022-10" db="EMBL/GenBank/DDBJ databases">
        <title>Comparative genomic analysis of Cohnella hashimotonis sp. nov., isolated from the International Space Station.</title>
        <authorList>
            <person name="Simpson A."/>
            <person name="Venkateswaran K."/>
        </authorList>
    </citation>
    <scope>NUCLEOTIDE SEQUENCE</scope>
    <source>
        <strain evidence="1">DSM 28161</strain>
    </source>
</reference>
<evidence type="ECO:0000313" key="1">
    <source>
        <dbReference type="EMBL" id="MDG0808535.1"/>
    </source>
</evidence>
<protein>
    <submittedName>
        <fullName evidence="1">Uncharacterized protein</fullName>
    </submittedName>
</protein>
<dbReference type="EMBL" id="JAPDIA010000001">
    <property type="protein sequence ID" value="MDG0808535.1"/>
    <property type="molecule type" value="Genomic_DNA"/>
</dbReference>
<dbReference type="RefSeq" id="WP_277529079.1">
    <property type="nucleotide sequence ID" value="NZ_JAPDIA010000001.1"/>
</dbReference>
<accession>A0A9X4KPS6</accession>
<gene>
    <name evidence="1" type="ORF">OMP40_03270</name>
</gene>
<comment type="caution">
    <text evidence="1">The sequence shown here is derived from an EMBL/GenBank/DDBJ whole genome shotgun (WGS) entry which is preliminary data.</text>
</comment>
<keyword evidence="2" id="KW-1185">Reference proteome</keyword>
<sequence length="215" mass="25265">MVVKNGVKKNDLDVVWLDGDLHADTIFSVWFPLKMSLQCVAGDTFSYQGMRGTPHKGIDCYNGIIENIDRYLPFENVLVKELYQFAELSSTRANVMRLPERQMQRRGIFYRDQMPKTLYECFGRGRFNKYFGSDESVTRWIEEEDLEMFFEDNSISRDNIKPLIPRMQASETEWLKESKDILEMLVQYNKILLQRSEALQAKGVGEFYGVYLFDE</sequence>
<dbReference type="AlphaFoldDB" id="A0A9X4KPS6"/>